<dbReference type="PANTHER" id="PTHR43537:SF49">
    <property type="entry name" value="TRANSCRIPTIONAL REGULATORY PROTEIN"/>
    <property type="match status" value="1"/>
</dbReference>
<dbReference type="Pfam" id="PF00392">
    <property type="entry name" value="GntR"/>
    <property type="match status" value="1"/>
</dbReference>
<reference evidence="5 6" key="1">
    <citation type="submission" date="2020-01" db="EMBL/GenBank/DDBJ databases">
        <title>Frigidibacter albus SP32T (=CGMCC 1.13995T).</title>
        <authorList>
            <person name="Liao X."/>
        </authorList>
    </citation>
    <scope>NUCLEOTIDE SEQUENCE [LARGE SCALE GENOMIC DNA]</scope>
    <source>
        <strain evidence="5 6">SP32</strain>
    </source>
</reference>
<evidence type="ECO:0000313" key="6">
    <source>
        <dbReference type="Proteomes" id="UP000477083"/>
    </source>
</evidence>
<evidence type="ECO:0000313" key="5">
    <source>
        <dbReference type="EMBL" id="MZQ87534.1"/>
    </source>
</evidence>
<dbReference type="SUPFAM" id="SSF48008">
    <property type="entry name" value="GntR ligand-binding domain-like"/>
    <property type="match status" value="1"/>
</dbReference>
<protein>
    <submittedName>
        <fullName evidence="5">FCD domain-containing protein</fullName>
    </submittedName>
</protein>
<dbReference type="Gene3D" id="1.20.120.530">
    <property type="entry name" value="GntR ligand-binding domain-like"/>
    <property type="match status" value="1"/>
</dbReference>
<evidence type="ECO:0000256" key="1">
    <source>
        <dbReference type="ARBA" id="ARBA00023015"/>
    </source>
</evidence>
<sequence length="243" mass="26511">MTKSEDTIVAASSGGDMVYKLLRQAILRLDLPPGADLDEAAISVRYDVSRTPVREALIRLTAEGLVSSTRGRGARVAAMNLANLRDFFEGLDVLQRSLTRLAALRRTDADLTGIRAHMAAFEGAAARRDVDQINEINYAFHAAIGAAAQSGYLHTAYLRSLVEGMRIGHVTFAEHDGVRARQHEHLDATINDHRTIVQAIADRDADTAERCAGEHVELFRNRIVTTILSLEPTRAIASSKLTG</sequence>
<dbReference type="Pfam" id="PF07729">
    <property type="entry name" value="FCD"/>
    <property type="match status" value="1"/>
</dbReference>
<feature type="domain" description="HTH gntR-type" evidence="4">
    <location>
        <begin position="12"/>
        <end position="79"/>
    </location>
</feature>
<dbReference type="OrthoDB" id="8638122at2"/>
<dbReference type="PROSITE" id="PS50949">
    <property type="entry name" value="HTH_GNTR"/>
    <property type="match status" value="1"/>
</dbReference>
<dbReference type="GO" id="GO:0003700">
    <property type="term" value="F:DNA-binding transcription factor activity"/>
    <property type="evidence" value="ECO:0007669"/>
    <property type="project" value="InterPro"/>
</dbReference>
<comment type="caution">
    <text evidence="5">The sequence shown here is derived from an EMBL/GenBank/DDBJ whole genome shotgun (WGS) entry which is preliminary data.</text>
</comment>
<dbReference type="RefSeq" id="WP_161342252.1">
    <property type="nucleotide sequence ID" value="NZ_BMGW01000001.1"/>
</dbReference>
<dbReference type="GO" id="GO:0003677">
    <property type="term" value="F:DNA binding"/>
    <property type="evidence" value="ECO:0007669"/>
    <property type="project" value="UniProtKB-KW"/>
</dbReference>
<keyword evidence="6" id="KW-1185">Reference proteome</keyword>
<accession>A0A6L8VB95</accession>
<evidence type="ECO:0000259" key="4">
    <source>
        <dbReference type="PROSITE" id="PS50949"/>
    </source>
</evidence>
<name>A0A6L8VB95_9RHOB</name>
<dbReference type="EMBL" id="WWNR01000001">
    <property type="protein sequence ID" value="MZQ87534.1"/>
    <property type="molecule type" value="Genomic_DNA"/>
</dbReference>
<dbReference type="InterPro" id="IPR008920">
    <property type="entry name" value="TF_FadR/GntR_C"/>
</dbReference>
<evidence type="ECO:0000256" key="3">
    <source>
        <dbReference type="ARBA" id="ARBA00023163"/>
    </source>
</evidence>
<dbReference type="InterPro" id="IPR011711">
    <property type="entry name" value="GntR_C"/>
</dbReference>
<dbReference type="Proteomes" id="UP000477083">
    <property type="component" value="Unassembled WGS sequence"/>
</dbReference>
<dbReference type="AlphaFoldDB" id="A0A6L8VB95"/>
<keyword evidence="2" id="KW-0238">DNA-binding</keyword>
<dbReference type="PANTHER" id="PTHR43537">
    <property type="entry name" value="TRANSCRIPTIONAL REGULATOR, GNTR FAMILY"/>
    <property type="match status" value="1"/>
</dbReference>
<organism evidence="5 6">
    <name type="scientific">Frigidibacter albus</name>
    <dbReference type="NCBI Taxonomy" id="1465486"/>
    <lineage>
        <taxon>Bacteria</taxon>
        <taxon>Pseudomonadati</taxon>
        <taxon>Pseudomonadota</taxon>
        <taxon>Alphaproteobacteria</taxon>
        <taxon>Rhodobacterales</taxon>
        <taxon>Paracoccaceae</taxon>
        <taxon>Frigidibacter</taxon>
    </lineage>
</organism>
<gene>
    <name evidence="5" type="ORF">GS660_00300</name>
</gene>
<evidence type="ECO:0000256" key="2">
    <source>
        <dbReference type="ARBA" id="ARBA00023125"/>
    </source>
</evidence>
<dbReference type="SMART" id="SM00895">
    <property type="entry name" value="FCD"/>
    <property type="match status" value="1"/>
</dbReference>
<dbReference type="SMART" id="SM00345">
    <property type="entry name" value="HTH_GNTR"/>
    <property type="match status" value="1"/>
</dbReference>
<dbReference type="Gene3D" id="1.10.10.10">
    <property type="entry name" value="Winged helix-like DNA-binding domain superfamily/Winged helix DNA-binding domain"/>
    <property type="match status" value="1"/>
</dbReference>
<dbReference type="InterPro" id="IPR000524">
    <property type="entry name" value="Tscrpt_reg_HTH_GntR"/>
</dbReference>
<dbReference type="SUPFAM" id="SSF46785">
    <property type="entry name" value="Winged helix' DNA-binding domain"/>
    <property type="match status" value="1"/>
</dbReference>
<proteinExistence type="predicted"/>
<dbReference type="InterPro" id="IPR036390">
    <property type="entry name" value="WH_DNA-bd_sf"/>
</dbReference>
<dbReference type="CDD" id="cd07377">
    <property type="entry name" value="WHTH_GntR"/>
    <property type="match status" value="1"/>
</dbReference>
<keyword evidence="3" id="KW-0804">Transcription</keyword>
<keyword evidence="1" id="KW-0805">Transcription regulation</keyword>
<dbReference type="InterPro" id="IPR036388">
    <property type="entry name" value="WH-like_DNA-bd_sf"/>
</dbReference>